<evidence type="ECO:0000313" key="1">
    <source>
        <dbReference type="EMBL" id="MBK9983345.1"/>
    </source>
</evidence>
<evidence type="ECO:0000313" key="2">
    <source>
        <dbReference type="Proteomes" id="UP000808337"/>
    </source>
</evidence>
<organism evidence="1 2">
    <name type="scientific">Candidatus Opimibacter skivensis</name>
    <dbReference type="NCBI Taxonomy" id="2982028"/>
    <lineage>
        <taxon>Bacteria</taxon>
        <taxon>Pseudomonadati</taxon>
        <taxon>Bacteroidota</taxon>
        <taxon>Saprospiria</taxon>
        <taxon>Saprospirales</taxon>
        <taxon>Saprospiraceae</taxon>
        <taxon>Candidatus Opimibacter</taxon>
    </lineage>
</organism>
<protein>
    <submittedName>
        <fullName evidence="1">Uncharacterized protein</fullName>
    </submittedName>
</protein>
<name>A0A9D7SX90_9BACT</name>
<proteinExistence type="predicted"/>
<dbReference type="Proteomes" id="UP000808337">
    <property type="component" value="Unassembled WGS sequence"/>
</dbReference>
<comment type="caution">
    <text evidence="1">The sequence shown here is derived from an EMBL/GenBank/DDBJ whole genome shotgun (WGS) entry which is preliminary data.</text>
</comment>
<dbReference type="AlphaFoldDB" id="A0A9D7SX90"/>
<gene>
    <name evidence="1" type="ORF">IPP15_13285</name>
</gene>
<dbReference type="EMBL" id="JADKGY010000017">
    <property type="protein sequence ID" value="MBK9983345.1"/>
    <property type="molecule type" value="Genomic_DNA"/>
</dbReference>
<sequence>MATQAREEGKCAFRDHRGRKNILTMMFITKCIGNNKEAFKVMSASLRLDTIKSQNKKHP</sequence>
<accession>A0A9D7SX90</accession>
<reference evidence="1 2" key="1">
    <citation type="submission" date="2020-10" db="EMBL/GenBank/DDBJ databases">
        <title>Connecting structure to function with the recovery of over 1000 high-quality activated sludge metagenome-assembled genomes encoding full-length rRNA genes using long-read sequencing.</title>
        <authorList>
            <person name="Singleton C.M."/>
            <person name="Petriglieri F."/>
            <person name="Kristensen J.M."/>
            <person name="Kirkegaard R.H."/>
            <person name="Michaelsen T.Y."/>
            <person name="Andersen M.H."/>
            <person name="Karst S.M."/>
            <person name="Dueholm M.S."/>
            <person name="Nielsen P.H."/>
            <person name="Albertsen M."/>
        </authorList>
    </citation>
    <scope>NUCLEOTIDE SEQUENCE [LARGE SCALE GENOMIC DNA]</scope>
    <source>
        <strain evidence="1">Ribe_18-Q3-R11-54_MAXAC.273</strain>
    </source>
</reference>